<dbReference type="InterPro" id="IPR027417">
    <property type="entry name" value="P-loop_NTPase"/>
</dbReference>
<dbReference type="EMBL" id="JMQA01000020">
    <property type="protein sequence ID" value="KFN09882.1"/>
    <property type="molecule type" value="Genomic_DNA"/>
</dbReference>
<dbReference type="InterPro" id="IPR052381">
    <property type="entry name" value="AAA_domain_protein"/>
</dbReference>
<gene>
    <name evidence="6" type="ORF">DJ90_416</name>
    <name evidence="7" type="ORF">GNQ08_24330</name>
</gene>
<dbReference type="InterPro" id="IPR041569">
    <property type="entry name" value="AAA_lid_3"/>
</dbReference>
<dbReference type="Proteomes" id="UP000029278">
    <property type="component" value="Unassembled WGS sequence"/>
</dbReference>
<reference evidence="6 8" key="1">
    <citation type="submission" date="2014-04" db="EMBL/GenBank/DDBJ databases">
        <authorList>
            <person name="Bishop-Lilly K.A."/>
            <person name="Broomall S.M."/>
            <person name="Chain P.S."/>
            <person name="Chertkov O."/>
            <person name="Coyne S.R."/>
            <person name="Daligault H.E."/>
            <person name="Davenport K.W."/>
            <person name="Erkkila T."/>
            <person name="Frey K.G."/>
            <person name="Gibbons H.S."/>
            <person name="Gu W."/>
            <person name="Jaissle J."/>
            <person name="Johnson S.L."/>
            <person name="Koroleva G.I."/>
            <person name="Ladner J.T."/>
            <person name="Lo C.-C."/>
            <person name="Minogue T.D."/>
            <person name="Munk C."/>
            <person name="Palacios G.F."/>
            <person name="Redden C.L."/>
            <person name="Rosenzweig C.N."/>
            <person name="Scholz M.B."/>
            <person name="Teshima H."/>
            <person name="Xu Y."/>
        </authorList>
    </citation>
    <scope>NUCLEOTIDE SEQUENCE [LARGE SCALE GENOMIC DNA]</scope>
    <source>
        <strain evidence="6 8">8244</strain>
    </source>
</reference>
<dbReference type="GO" id="GO:0016887">
    <property type="term" value="F:ATP hydrolysis activity"/>
    <property type="evidence" value="ECO:0007669"/>
    <property type="project" value="InterPro"/>
</dbReference>
<name>A0A090ZGU6_PAEMA</name>
<dbReference type="EMBL" id="WNZZ01000026">
    <property type="protein sequence ID" value="MUG25495.1"/>
    <property type="molecule type" value="Genomic_DNA"/>
</dbReference>
<proteinExistence type="inferred from homology"/>
<dbReference type="AlphaFoldDB" id="A0A090ZGU6"/>
<reference evidence="7 9" key="2">
    <citation type="submission" date="2019-11" db="EMBL/GenBank/DDBJ databases">
        <title>Draft genome sequences of five Paenibacillus species of dairy origin.</title>
        <authorList>
            <person name="Olajide A.M."/>
            <person name="Chen S."/>
            <person name="Lapointe G."/>
        </authorList>
    </citation>
    <scope>NUCLEOTIDE SEQUENCE [LARGE SCALE GENOMIC DNA]</scope>
    <source>
        <strain evidence="7 9">3CT49</strain>
    </source>
</reference>
<organism evidence="6 8">
    <name type="scientific">Paenibacillus macerans</name>
    <name type="common">Bacillus macerans</name>
    <dbReference type="NCBI Taxonomy" id="44252"/>
    <lineage>
        <taxon>Bacteria</taxon>
        <taxon>Bacillati</taxon>
        <taxon>Bacillota</taxon>
        <taxon>Bacilli</taxon>
        <taxon>Bacillales</taxon>
        <taxon>Paenibacillaceae</taxon>
        <taxon>Paenibacillus</taxon>
    </lineage>
</organism>
<evidence type="ECO:0000259" key="5">
    <source>
        <dbReference type="SMART" id="SM00382"/>
    </source>
</evidence>
<comment type="caution">
    <text evidence="6">The sequence shown here is derived from an EMBL/GenBank/DDBJ whole genome shotgun (WGS) entry which is preliminary data.</text>
</comment>
<evidence type="ECO:0000256" key="1">
    <source>
        <dbReference type="ARBA" id="ARBA00022741"/>
    </source>
</evidence>
<keyword evidence="2" id="KW-0067">ATP-binding</keyword>
<evidence type="ECO:0000256" key="2">
    <source>
        <dbReference type="ARBA" id="ARBA00022840"/>
    </source>
</evidence>
<dbReference type="SUPFAM" id="SSF52540">
    <property type="entry name" value="P-loop containing nucleoside triphosphate hydrolases"/>
    <property type="match status" value="2"/>
</dbReference>
<dbReference type="SMART" id="SM00382">
    <property type="entry name" value="AAA"/>
    <property type="match status" value="1"/>
</dbReference>
<accession>A0A090ZGU6</accession>
<keyword evidence="8" id="KW-1185">Reference proteome</keyword>
<dbReference type="STRING" id="44252.DJ90_416"/>
<evidence type="ECO:0000256" key="3">
    <source>
        <dbReference type="ARBA" id="ARBA00038088"/>
    </source>
</evidence>
<dbReference type="Gene3D" id="1.10.8.60">
    <property type="match status" value="1"/>
</dbReference>
<dbReference type="PATRIC" id="fig|44252.3.peg.1650"/>
<dbReference type="Gene3D" id="3.40.50.300">
    <property type="entry name" value="P-loop containing nucleotide triphosphate hydrolases"/>
    <property type="match status" value="1"/>
</dbReference>
<dbReference type="HOGENOM" id="CLU_023673_0_0_9"/>
<dbReference type="OrthoDB" id="9806903at2"/>
<dbReference type="CDD" id="cd19507">
    <property type="entry name" value="RecA-like_Ycf46-like"/>
    <property type="match status" value="1"/>
</dbReference>
<dbReference type="Proteomes" id="UP000442469">
    <property type="component" value="Unassembled WGS sequence"/>
</dbReference>
<evidence type="ECO:0000313" key="9">
    <source>
        <dbReference type="Proteomes" id="UP000442469"/>
    </source>
</evidence>
<dbReference type="PANTHER" id="PTHR42960:SF1">
    <property type="entry name" value="YCF46 PROTEIN"/>
    <property type="match status" value="1"/>
</dbReference>
<dbReference type="Pfam" id="PF17862">
    <property type="entry name" value="AAA_lid_3"/>
    <property type="match status" value="1"/>
</dbReference>
<evidence type="ECO:0000313" key="7">
    <source>
        <dbReference type="EMBL" id="MUG25495.1"/>
    </source>
</evidence>
<dbReference type="GO" id="GO:0005524">
    <property type="term" value="F:ATP binding"/>
    <property type="evidence" value="ECO:0007669"/>
    <property type="project" value="UniProtKB-KW"/>
</dbReference>
<dbReference type="InterPro" id="IPR003959">
    <property type="entry name" value="ATPase_AAA_core"/>
</dbReference>
<feature type="domain" description="AAA+ ATPase" evidence="5">
    <location>
        <begin position="281"/>
        <end position="416"/>
    </location>
</feature>
<dbReference type="RefSeq" id="WP_036620957.1">
    <property type="nucleotide sequence ID" value="NZ_BGML01000005.1"/>
</dbReference>
<dbReference type="PANTHER" id="PTHR42960">
    <property type="entry name" value="YCF46 PROTEIN"/>
    <property type="match status" value="1"/>
</dbReference>
<sequence length="560" mass="63174">MTTANPTNKTKKHLANLFRARFPYLYIQTWEENRILSLIREVAQDAELIKTPREVMMWRVTTGIIDGKGQAKGDTKPPLKALEFIEKYDKPCIFVLQDFHVFFGGEWRAPDYQLIRKLRDMLTNIKQSEHPINVIFTSPFLMLPDDLQKDVTIVDFELPSFEEIKAVLEEMIQINEQSGRIQIDLDDEGKERLAKAALGLTLSEAENAFARAMVEDGKLNVHDVEVVLQEKEQIIKKTEILEFVRSDLKMADVGGLENLKRWLSKRNKSWLDSARKYGLPSPKGVLITGVPGCGKSLISKSISSMWQLPLLRLDMGKIFRGIVGSSEENMRKAIKTAEAISPSILWIDEIEKGFSGYSGGADSGTSARVFGQFLTWMQEKTSPVFVIATANNISALPAELMRKGRFDEIFFVDLPTKRERKDILKVHISKRLTDPEVSGEFELTDEILEHLSSKCEGFVGAEIEQLVIDALFEAYAESSAVRLEFFERAIANTVPLSVTLAEQIRGIRDWANVRAVAATPREDREEYANEGLANPYGGILAGTGEFDDVRFKRGGRTVDF</sequence>
<evidence type="ECO:0000313" key="8">
    <source>
        <dbReference type="Proteomes" id="UP000029278"/>
    </source>
</evidence>
<evidence type="ECO:0000313" key="6">
    <source>
        <dbReference type="EMBL" id="KFN09882.1"/>
    </source>
</evidence>
<evidence type="ECO:0000256" key="4">
    <source>
        <dbReference type="ARBA" id="ARBA00040480"/>
    </source>
</evidence>
<dbReference type="Pfam" id="PF00004">
    <property type="entry name" value="AAA"/>
    <property type="match status" value="1"/>
</dbReference>
<protein>
    <recommendedName>
        <fullName evidence="4">Uncharacterized AAA domain-containing protein ycf46</fullName>
    </recommendedName>
</protein>
<dbReference type="GeneID" id="77012230"/>
<dbReference type="InterPro" id="IPR003593">
    <property type="entry name" value="AAA+_ATPase"/>
</dbReference>
<keyword evidence="1" id="KW-0547">Nucleotide-binding</keyword>
<comment type="similarity">
    <text evidence="3">Belongs to the AAA ATPase family. Highly divergent.</text>
</comment>